<feature type="chain" id="PRO_5016875616" evidence="1">
    <location>
        <begin position="25"/>
        <end position="59"/>
    </location>
</feature>
<proteinExistence type="predicted"/>
<keyword evidence="1" id="KW-0732">Signal</keyword>
<dbReference type="OrthoDB" id="5837354at2759"/>
<sequence length="59" mass="6391">MTSSFASVCLSLTLLACMAGACHNLPAMQYVGQRAYMLQQRMECKGGKVYDIDNVQVGS</sequence>
<dbReference type="AlphaFoldDB" id="A0A368H0W3"/>
<evidence type="ECO:0000313" key="2">
    <source>
        <dbReference type="EMBL" id="RCN50273.1"/>
    </source>
</evidence>
<dbReference type="EMBL" id="JOJR01000025">
    <property type="protein sequence ID" value="RCN50273.1"/>
    <property type="molecule type" value="Genomic_DNA"/>
</dbReference>
<protein>
    <submittedName>
        <fullName evidence="2">Uncharacterized protein</fullName>
    </submittedName>
</protein>
<evidence type="ECO:0000313" key="3">
    <source>
        <dbReference type="Proteomes" id="UP000252519"/>
    </source>
</evidence>
<feature type="non-terminal residue" evidence="2">
    <location>
        <position position="59"/>
    </location>
</feature>
<evidence type="ECO:0000256" key="1">
    <source>
        <dbReference type="SAM" id="SignalP"/>
    </source>
</evidence>
<name>A0A368H0W3_ANCCA</name>
<accession>A0A368H0W3</accession>
<reference evidence="2 3" key="1">
    <citation type="submission" date="2014-10" db="EMBL/GenBank/DDBJ databases">
        <title>Draft genome of the hookworm Ancylostoma caninum.</title>
        <authorList>
            <person name="Mitreva M."/>
        </authorList>
    </citation>
    <scope>NUCLEOTIDE SEQUENCE [LARGE SCALE GENOMIC DNA]</scope>
    <source>
        <strain evidence="2 3">Baltimore</strain>
    </source>
</reference>
<dbReference type="Proteomes" id="UP000252519">
    <property type="component" value="Unassembled WGS sequence"/>
</dbReference>
<gene>
    <name evidence="2" type="ORF">ANCCAN_03690</name>
</gene>
<organism evidence="2 3">
    <name type="scientific">Ancylostoma caninum</name>
    <name type="common">Dog hookworm</name>
    <dbReference type="NCBI Taxonomy" id="29170"/>
    <lineage>
        <taxon>Eukaryota</taxon>
        <taxon>Metazoa</taxon>
        <taxon>Ecdysozoa</taxon>
        <taxon>Nematoda</taxon>
        <taxon>Chromadorea</taxon>
        <taxon>Rhabditida</taxon>
        <taxon>Rhabditina</taxon>
        <taxon>Rhabditomorpha</taxon>
        <taxon>Strongyloidea</taxon>
        <taxon>Ancylostomatidae</taxon>
        <taxon>Ancylostomatinae</taxon>
        <taxon>Ancylostoma</taxon>
    </lineage>
</organism>
<keyword evidence="3" id="KW-1185">Reference proteome</keyword>
<feature type="signal peptide" evidence="1">
    <location>
        <begin position="1"/>
        <end position="24"/>
    </location>
</feature>
<comment type="caution">
    <text evidence="2">The sequence shown here is derived from an EMBL/GenBank/DDBJ whole genome shotgun (WGS) entry which is preliminary data.</text>
</comment>